<dbReference type="OMA" id="MMENEHS"/>
<dbReference type="Gene3D" id="3.40.50.300">
    <property type="entry name" value="P-loop containing nucleotide triphosphate hydrolases"/>
    <property type="match status" value="1"/>
</dbReference>
<dbReference type="PANTHER" id="PTHR28653">
    <property type="match status" value="1"/>
</dbReference>
<dbReference type="STRING" id="74873.A0A084VNV9"/>
<gene>
    <name evidence="1" type="ORF">ZHAS_00007101</name>
</gene>
<reference evidence="1 3" key="1">
    <citation type="journal article" date="2014" name="BMC Genomics">
        <title>Genome sequence of Anopheles sinensis provides insight into genetics basis of mosquito competence for malaria parasites.</title>
        <authorList>
            <person name="Zhou D."/>
            <person name="Zhang D."/>
            <person name="Ding G."/>
            <person name="Shi L."/>
            <person name="Hou Q."/>
            <person name="Ye Y."/>
            <person name="Xu Y."/>
            <person name="Zhou H."/>
            <person name="Xiong C."/>
            <person name="Li S."/>
            <person name="Yu J."/>
            <person name="Hong S."/>
            <person name="Yu X."/>
            <person name="Zou P."/>
            <person name="Chen C."/>
            <person name="Chang X."/>
            <person name="Wang W."/>
            <person name="Lv Y."/>
            <person name="Sun Y."/>
            <person name="Ma L."/>
            <person name="Shen B."/>
            <person name="Zhu C."/>
        </authorList>
    </citation>
    <scope>NUCLEOTIDE SEQUENCE [LARGE SCALE GENOMIC DNA]</scope>
</reference>
<evidence type="ECO:0000313" key="3">
    <source>
        <dbReference type="Proteomes" id="UP000030765"/>
    </source>
</evidence>
<dbReference type="EnsemblMetazoa" id="ASIC007101-RA">
    <property type="protein sequence ID" value="ASIC007101-PA"/>
    <property type="gene ID" value="ASIC007101"/>
</dbReference>
<evidence type="ECO:0000313" key="1">
    <source>
        <dbReference type="EMBL" id="KFB39653.1"/>
    </source>
</evidence>
<dbReference type="GO" id="GO:0003697">
    <property type="term" value="F:single-stranded DNA binding"/>
    <property type="evidence" value="ECO:0007669"/>
    <property type="project" value="TreeGrafter"/>
</dbReference>
<evidence type="ECO:0000313" key="2">
    <source>
        <dbReference type="EnsemblMetazoa" id="ASIC007101-PA"/>
    </source>
</evidence>
<dbReference type="Proteomes" id="UP000030765">
    <property type="component" value="Unassembled WGS sequence"/>
</dbReference>
<accession>A0A084VNV9</accession>
<proteinExistence type="predicted"/>
<sequence>MANARQSTLLIYRQQDKVQQVQDQLFEVAIKYVGKGHVIFFTLERFERFTESALAQFSDMFKNIIFYYVQSIDKLMEKLVDLQRWENCIPAMIIVDSLDSMTITGDCQSSEHALVMAYLADTAKILSAKLKSVCKCIAAVSDVAYNDFPVELYVKECYVLNAEKLSGFSDIMHVLAEMTYQQ</sequence>
<name>A0A084VNV9_ANOSI</name>
<dbReference type="GO" id="GO:0000724">
    <property type="term" value="P:double-strand break repair via homologous recombination"/>
    <property type="evidence" value="ECO:0007669"/>
    <property type="project" value="TreeGrafter"/>
</dbReference>
<reference evidence="2" key="2">
    <citation type="submission" date="2020-05" db="UniProtKB">
        <authorList>
            <consortium name="EnsemblMetazoa"/>
        </authorList>
    </citation>
    <scope>IDENTIFICATION</scope>
</reference>
<dbReference type="GO" id="GO:0097196">
    <property type="term" value="C:Shu complex"/>
    <property type="evidence" value="ECO:0007669"/>
    <property type="project" value="TreeGrafter"/>
</dbReference>
<dbReference type="AlphaFoldDB" id="A0A084VNV9"/>
<dbReference type="EMBL" id="ATLV01014931">
    <property type="status" value="NOT_ANNOTATED_CDS"/>
    <property type="molecule type" value="Genomic_DNA"/>
</dbReference>
<dbReference type="InterPro" id="IPR027417">
    <property type="entry name" value="P-loop_NTPase"/>
</dbReference>
<dbReference type="VEuPathDB" id="VectorBase:ASIS006168"/>
<keyword evidence="3" id="KW-1185">Reference proteome</keyword>
<dbReference type="VEuPathDB" id="VectorBase:ASIC007101"/>
<organism evidence="2 3">
    <name type="scientific">Anopheles sinensis</name>
    <name type="common">Mosquito</name>
    <dbReference type="NCBI Taxonomy" id="74873"/>
    <lineage>
        <taxon>Eukaryota</taxon>
        <taxon>Metazoa</taxon>
        <taxon>Ecdysozoa</taxon>
        <taxon>Arthropoda</taxon>
        <taxon>Hexapoda</taxon>
        <taxon>Insecta</taxon>
        <taxon>Pterygota</taxon>
        <taxon>Neoptera</taxon>
        <taxon>Endopterygota</taxon>
        <taxon>Diptera</taxon>
        <taxon>Nematocera</taxon>
        <taxon>Culicoidea</taxon>
        <taxon>Culicidae</taxon>
        <taxon>Anophelinae</taxon>
        <taxon>Anopheles</taxon>
    </lineage>
</organism>
<dbReference type="EMBL" id="KE524996">
    <property type="protein sequence ID" value="KFB39653.1"/>
    <property type="molecule type" value="Genomic_DNA"/>
</dbReference>
<dbReference type="PANTHER" id="PTHR28653:SF1">
    <property type="entry name" value="ATPASE SWSAP1"/>
    <property type="match status" value="1"/>
</dbReference>
<dbReference type="OrthoDB" id="67296at2759"/>
<protein>
    <submittedName>
        <fullName evidence="1">AGAP009078-PA-like protein</fullName>
    </submittedName>
</protein>